<protein>
    <recommendedName>
        <fullName evidence="8">Sphingomyelin synthase-like domain-containing protein</fullName>
    </recommendedName>
</protein>
<accession>A0A1G1Y113</accession>
<reference evidence="9 10" key="1">
    <citation type="journal article" date="2016" name="Nat. Commun.">
        <title>Thousands of microbial genomes shed light on interconnected biogeochemical processes in an aquifer system.</title>
        <authorList>
            <person name="Anantharaman K."/>
            <person name="Brown C.T."/>
            <person name="Hug L.A."/>
            <person name="Sharon I."/>
            <person name="Castelle C.J."/>
            <person name="Probst A.J."/>
            <person name="Thomas B.C."/>
            <person name="Singh A."/>
            <person name="Wilkins M.J."/>
            <person name="Karaoz U."/>
            <person name="Brodie E.L."/>
            <person name="Williams K.H."/>
            <person name="Hubbard S.S."/>
            <person name="Banfield J.F."/>
        </authorList>
    </citation>
    <scope>NUCLEOTIDE SEQUENCE [LARGE SCALE GENOMIC DNA]</scope>
</reference>
<dbReference type="Proteomes" id="UP000176241">
    <property type="component" value="Unassembled WGS sequence"/>
</dbReference>
<proteinExistence type="predicted"/>
<dbReference type="GO" id="GO:0046513">
    <property type="term" value="P:ceramide biosynthetic process"/>
    <property type="evidence" value="ECO:0007669"/>
    <property type="project" value="TreeGrafter"/>
</dbReference>
<dbReference type="EMBL" id="MHIC01000006">
    <property type="protein sequence ID" value="OGY45988.1"/>
    <property type="molecule type" value="Genomic_DNA"/>
</dbReference>
<comment type="caution">
    <text evidence="9">The sequence shown here is derived from an EMBL/GenBank/DDBJ whole genome shotgun (WGS) entry which is preliminary data.</text>
</comment>
<dbReference type="GO" id="GO:0033188">
    <property type="term" value="F:sphingomyelin synthase activity"/>
    <property type="evidence" value="ECO:0007669"/>
    <property type="project" value="TreeGrafter"/>
</dbReference>
<keyword evidence="3 7" id="KW-0812">Transmembrane</keyword>
<dbReference type="GO" id="GO:0047493">
    <property type="term" value="F:ceramide cholinephosphotransferase activity"/>
    <property type="evidence" value="ECO:0007669"/>
    <property type="project" value="TreeGrafter"/>
</dbReference>
<dbReference type="InterPro" id="IPR036938">
    <property type="entry name" value="PAP2/HPO_sf"/>
</dbReference>
<comment type="subcellular location">
    <subcellularLocation>
        <location evidence="1">Membrane</location>
        <topology evidence="1">Multi-pass membrane protein</topology>
    </subcellularLocation>
</comment>
<dbReference type="PANTHER" id="PTHR21290">
    <property type="entry name" value="SPHINGOMYELIN SYNTHETASE"/>
    <property type="match status" value="1"/>
</dbReference>
<feature type="transmembrane region" description="Helical" evidence="7">
    <location>
        <begin position="64"/>
        <end position="83"/>
    </location>
</feature>
<evidence type="ECO:0000256" key="6">
    <source>
        <dbReference type="ARBA" id="ARBA00023136"/>
    </source>
</evidence>
<feature type="transmembrane region" description="Helical" evidence="7">
    <location>
        <begin position="184"/>
        <end position="202"/>
    </location>
</feature>
<keyword evidence="2" id="KW-0808">Transferase</keyword>
<dbReference type="GO" id="GO:0005886">
    <property type="term" value="C:plasma membrane"/>
    <property type="evidence" value="ECO:0007669"/>
    <property type="project" value="TreeGrafter"/>
</dbReference>
<dbReference type="Pfam" id="PF14360">
    <property type="entry name" value="PAP2_C"/>
    <property type="match status" value="1"/>
</dbReference>
<evidence type="ECO:0000313" key="10">
    <source>
        <dbReference type="Proteomes" id="UP000176241"/>
    </source>
</evidence>
<evidence type="ECO:0000313" key="9">
    <source>
        <dbReference type="EMBL" id="OGY45988.1"/>
    </source>
</evidence>
<feature type="transmembrane region" description="Helical" evidence="7">
    <location>
        <begin position="160"/>
        <end position="178"/>
    </location>
</feature>
<feature type="transmembrane region" description="Helical" evidence="7">
    <location>
        <begin position="95"/>
        <end position="116"/>
    </location>
</feature>
<evidence type="ECO:0000256" key="5">
    <source>
        <dbReference type="ARBA" id="ARBA00023098"/>
    </source>
</evidence>
<feature type="transmembrane region" description="Helical" evidence="7">
    <location>
        <begin position="21"/>
        <end position="44"/>
    </location>
</feature>
<gene>
    <name evidence="9" type="ORF">A2731_01205</name>
</gene>
<dbReference type="PANTHER" id="PTHR21290:SF25">
    <property type="entry name" value="SPHINGOMYELIN SYNTHASE-RELATED PROTEIN 1"/>
    <property type="match status" value="1"/>
</dbReference>
<dbReference type="Gene3D" id="1.20.144.10">
    <property type="entry name" value="Phosphatidic acid phosphatase type 2/haloperoxidase"/>
    <property type="match status" value="1"/>
</dbReference>
<evidence type="ECO:0000256" key="4">
    <source>
        <dbReference type="ARBA" id="ARBA00022989"/>
    </source>
</evidence>
<keyword evidence="6 7" id="KW-0472">Membrane</keyword>
<feature type="transmembrane region" description="Helical" evidence="7">
    <location>
        <begin position="136"/>
        <end position="153"/>
    </location>
</feature>
<evidence type="ECO:0000256" key="3">
    <source>
        <dbReference type="ARBA" id="ARBA00022692"/>
    </source>
</evidence>
<evidence type="ECO:0000256" key="1">
    <source>
        <dbReference type="ARBA" id="ARBA00004141"/>
    </source>
</evidence>
<dbReference type="InterPro" id="IPR025749">
    <property type="entry name" value="Sphingomyelin_synth-like_dom"/>
</dbReference>
<keyword evidence="5" id="KW-0443">Lipid metabolism</keyword>
<evidence type="ECO:0000256" key="2">
    <source>
        <dbReference type="ARBA" id="ARBA00022679"/>
    </source>
</evidence>
<feature type="domain" description="Sphingomyelin synthase-like" evidence="8">
    <location>
        <begin position="134"/>
        <end position="197"/>
    </location>
</feature>
<keyword evidence="4 7" id="KW-1133">Transmembrane helix</keyword>
<dbReference type="AlphaFoldDB" id="A0A1G1Y113"/>
<evidence type="ECO:0000256" key="7">
    <source>
        <dbReference type="SAM" id="Phobius"/>
    </source>
</evidence>
<organism evidence="9 10">
    <name type="scientific">Candidatus Buchananbacteria bacterium RIFCSPHIGHO2_01_FULL_39_8</name>
    <dbReference type="NCBI Taxonomy" id="1797533"/>
    <lineage>
        <taxon>Bacteria</taxon>
        <taxon>Candidatus Buchananiibacteriota</taxon>
    </lineage>
</organism>
<dbReference type="InterPro" id="IPR045221">
    <property type="entry name" value="Sphingomyelin_synth-like"/>
</dbReference>
<sequence length="218" mass="25154">MKAIFHKHKSFWSQGSFCWSVVLSLVLFVASLFANYFANVYVAIRASNSVTDLILDNVPVINVSWIFFQGIVLFFLFVIWLLIREPGRIPFVIKSLAVFILIRSVFITLTHLAVPPQSSFLNWGNVFDEFTSGNDLFFSSHTGMPFLMALIFWQNKRLRIFFICLSILFGVSVLLGHLHYSIDVFAAFFITYGIWHIAMWLFPKDHKLFLEGDNSVHN</sequence>
<dbReference type="STRING" id="1797533.A2731_01205"/>
<evidence type="ECO:0000259" key="8">
    <source>
        <dbReference type="Pfam" id="PF14360"/>
    </source>
</evidence>
<dbReference type="SUPFAM" id="SSF48317">
    <property type="entry name" value="Acid phosphatase/Vanadium-dependent haloperoxidase"/>
    <property type="match status" value="1"/>
</dbReference>
<name>A0A1G1Y113_9BACT</name>